<dbReference type="Gene3D" id="3.30.1360.30">
    <property type="entry name" value="GAD-like domain"/>
    <property type="match status" value="1"/>
</dbReference>
<evidence type="ECO:0000256" key="2">
    <source>
        <dbReference type="ARBA" id="ARBA00022598"/>
    </source>
</evidence>
<evidence type="ECO:0000313" key="8">
    <source>
        <dbReference type="EMBL" id="KXN71293.1"/>
    </source>
</evidence>
<evidence type="ECO:0000256" key="6">
    <source>
        <dbReference type="ARBA" id="ARBA00023146"/>
    </source>
</evidence>
<dbReference type="PANTHER" id="PTHR22594">
    <property type="entry name" value="ASPARTYL/LYSYL-TRNA SYNTHETASE"/>
    <property type="match status" value="1"/>
</dbReference>
<evidence type="ECO:0000259" key="7">
    <source>
        <dbReference type="Pfam" id="PF00152"/>
    </source>
</evidence>
<dbReference type="InterPro" id="IPR045864">
    <property type="entry name" value="aa-tRNA-synth_II/BPL/LPL"/>
</dbReference>
<dbReference type="GO" id="GO:0005739">
    <property type="term" value="C:mitochondrion"/>
    <property type="evidence" value="ECO:0007669"/>
    <property type="project" value="TreeGrafter"/>
</dbReference>
<organism evidence="8 9">
    <name type="scientific">Conidiobolus coronatus (strain ATCC 28846 / CBS 209.66 / NRRL 28638)</name>
    <name type="common">Delacroixia coronata</name>
    <dbReference type="NCBI Taxonomy" id="796925"/>
    <lineage>
        <taxon>Eukaryota</taxon>
        <taxon>Fungi</taxon>
        <taxon>Fungi incertae sedis</taxon>
        <taxon>Zoopagomycota</taxon>
        <taxon>Entomophthoromycotina</taxon>
        <taxon>Entomophthoromycetes</taxon>
        <taxon>Entomophthorales</taxon>
        <taxon>Ancylistaceae</taxon>
        <taxon>Conidiobolus</taxon>
    </lineage>
</organism>
<reference evidence="8 9" key="1">
    <citation type="journal article" date="2015" name="Genome Biol. Evol.">
        <title>Phylogenomic analyses indicate that early fungi evolved digesting cell walls of algal ancestors of land plants.</title>
        <authorList>
            <person name="Chang Y."/>
            <person name="Wang S."/>
            <person name="Sekimoto S."/>
            <person name="Aerts A.L."/>
            <person name="Choi C."/>
            <person name="Clum A."/>
            <person name="LaButti K.M."/>
            <person name="Lindquist E.A."/>
            <person name="Yee Ngan C."/>
            <person name="Ohm R.A."/>
            <person name="Salamov A.A."/>
            <person name="Grigoriev I.V."/>
            <person name="Spatafora J.W."/>
            <person name="Berbee M.L."/>
        </authorList>
    </citation>
    <scope>NUCLEOTIDE SEQUENCE [LARGE SCALE GENOMIC DNA]</scope>
    <source>
        <strain evidence="8 9">NRRL 28638</strain>
    </source>
</reference>
<keyword evidence="2" id="KW-0436">Ligase</keyword>
<keyword evidence="5" id="KW-0648">Protein biosynthesis</keyword>
<keyword evidence="3" id="KW-0547">Nucleotide-binding</keyword>
<dbReference type="AlphaFoldDB" id="A0A137P8G1"/>
<dbReference type="STRING" id="796925.A0A137P8G1"/>
<evidence type="ECO:0000256" key="1">
    <source>
        <dbReference type="ARBA" id="ARBA00006303"/>
    </source>
</evidence>
<keyword evidence="9" id="KW-1185">Reference proteome</keyword>
<keyword evidence="4" id="KW-0067">ATP-binding</keyword>
<name>A0A137P8G1_CONC2</name>
<feature type="domain" description="Aminoacyl-tRNA synthetase class II (D/K/N)" evidence="7">
    <location>
        <begin position="1"/>
        <end position="292"/>
    </location>
</feature>
<gene>
    <name evidence="8" type="ORF">CONCODRAFT_69950</name>
</gene>
<evidence type="ECO:0000256" key="4">
    <source>
        <dbReference type="ARBA" id="ARBA00022840"/>
    </source>
</evidence>
<dbReference type="Pfam" id="PF00152">
    <property type="entry name" value="tRNA-synt_2"/>
    <property type="match status" value="1"/>
</dbReference>
<dbReference type="OrthoDB" id="439710at2759"/>
<dbReference type="InterPro" id="IPR002312">
    <property type="entry name" value="Asp/Asn-tRNA-synth_IIb"/>
</dbReference>
<dbReference type="InterPro" id="IPR004364">
    <property type="entry name" value="Aa-tRNA-synt_II"/>
</dbReference>
<dbReference type="PANTHER" id="PTHR22594:SF5">
    <property type="entry name" value="ASPARTATE--TRNA LIGASE, MITOCHONDRIAL"/>
    <property type="match status" value="1"/>
</dbReference>
<evidence type="ECO:0000313" key="9">
    <source>
        <dbReference type="Proteomes" id="UP000070444"/>
    </source>
</evidence>
<evidence type="ECO:0000256" key="3">
    <source>
        <dbReference type="ARBA" id="ARBA00022741"/>
    </source>
</evidence>
<dbReference type="GO" id="GO:0006422">
    <property type="term" value="P:aspartyl-tRNA aminoacylation"/>
    <property type="evidence" value="ECO:0007669"/>
    <property type="project" value="TreeGrafter"/>
</dbReference>
<keyword evidence="6" id="KW-0030">Aminoacyl-tRNA synthetase</keyword>
<dbReference type="InterPro" id="IPR004115">
    <property type="entry name" value="GAD-like_sf"/>
</dbReference>
<sequence length="310" mass="35209">MSYNQAMERFGSDKPDVRYDYEIKNISKEFNIDTKQIRLIKLPQLSSKLSSNQLKAFGEQGKAVDTEAKLRLIRITSENINNWFKLDSILSTSELNNVNNKEIICSKLNELNGVQVGDVIGIEVKDKDNRHNGGWTSLGRLRIDYVQLGISQGWIERSLEDKFLWIVDFPLFELEEGIYKSTHHPFTSPKAEDLKYLLNEPEKVRGDHYDLVLNGQEIGGGSLRIHDSDLQKFILTHHLKLSPHQLNQFHHLLTNLNYACPPHGGIALGLDRLMSILCDSSSLRDVIAFPKTNLGQDLMVGSPSTLEKQV</sequence>
<dbReference type="EMBL" id="KQ964478">
    <property type="protein sequence ID" value="KXN71293.1"/>
    <property type="molecule type" value="Genomic_DNA"/>
</dbReference>
<dbReference type="Gene3D" id="3.30.930.10">
    <property type="entry name" value="Bira Bifunctional Protein, Domain 2"/>
    <property type="match status" value="1"/>
</dbReference>
<dbReference type="SUPFAM" id="SSF55681">
    <property type="entry name" value="Class II aaRS and biotin synthetases"/>
    <property type="match status" value="1"/>
</dbReference>
<accession>A0A137P8G1</accession>
<proteinExistence type="inferred from homology"/>
<comment type="similarity">
    <text evidence="1">Belongs to the class-II aminoacyl-tRNA synthetase family. Type 1 subfamily.</text>
</comment>
<dbReference type="Proteomes" id="UP000070444">
    <property type="component" value="Unassembled WGS sequence"/>
</dbReference>
<dbReference type="PRINTS" id="PR01042">
    <property type="entry name" value="TRNASYNTHASP"/>
</dbReference>
<protein>
    <recommendedName>
        <fullName evidence="7">Aminoacyl-tRNA synthetase class II (D/K/N) domain-containing protein</fullName>
    </recommendedName>
</protein>
<dbReference type="GO" id="GO:0004815">
    <property type="term" value="F:aspartate-tRNA ligase activity"/>
    <property type="evidence" value="ECO:0007669"/>
    <property type="project" value="TreeGrafter"/>
</dbReference>
<evidence type="ECO:0000256" key="5">
    <source>
        <dbReference type="ARBA" id="ARBA00022917"/>
    </source>
</evidence>
<dbReference type="GO" id="GO:0005524">
    <property type="term" value="F:ATP binding"/>
    <property type="evidence" value="ECO:0007669"/>
    <property type="project" value="UniProtKB-KW"/>
</dbReference>